<dbReference type="PANTHER" id="PTHR41368:SF1">
    <property type="entry name" value="PROTEIN YGHO"/>
    <property type="match status" value="1"/>
</dbReference>
<dbReference type="PANTHER" id="PTHR41368">
    <property type="entry name" value="PROTEIN YGHO"/>
    <property type="match status" value="1"/>
</dbReference>
<evidence type="ECO:0000313" key="1">
    <source>
        <dbReference type="EMBL" id="SDY66829.1"/>
    </source>
</evidence>
<sequence>MRLLEIKSKIDEKEFIKTHVLINRFFPNWIRPLDQDVLAVFDPQKNKLLQHGEVIRWIVKDYEGNCLGRIAAFVNKRYKNKGDELPIGGIGFFDCIDKQEVADVLFDTAKKWLGERGMQAMDGPINLGDRDKWWGLLVEGFHPPIYSMNFNPPYYQKLFENYGFKNFYNQICWSLSVAEESNQLEAKFYESHQKFAGNPDFQARHVNKNQLDKFAEDFCAVYNKAWANHSGNKEMAIAQARKLIQSLKPVLDEKLVWFVYHKNEPVVMWINLPDINQIVKHLKGQFGIWAKFKFFLIKTFGTNTNFVGIVYGVVPEFQGSGLDYFMIVEAEKVIKSRTGYKKLELYWQGDFNPKMLNISKNLGGKPFRKLVTYRYLFDRDKPFKRHPVID</sequence>
<dbReference type="SUPFAM" id="SSF55729">
    <property type="entry name" value="Acyl-CoA N-acyltransferases (Nat)"/>
    <property type="match status" value="1"/>
</dbReference>
<comment type="caution">
    <text evidence="1">The sequence shown here is derived from an EMBL/GenBank/DDBJ whole genome shotgun (WGS) entry which is preliminary data.</text>
</comment>
<evidence type="ECO:0000313" key="2">
    <source>
        <dbReference type="Proteomes" id="UP000199663"/>
    </source>
</evidence>
<reference evidence="1 2" key="1">
    <citation type="submission" date="2016-10" db="EMBL/GenBank/DDBJ databases">
        <authorList>
            <person name="Varghese N."/>
            <person name="Submissions S."/>
        </authorList>
    </citation>
    <scope>NUCLEOTIDE SEQUENCE [LARGE SCALE GENOMIC DNA]</scope>
    <source>
        <strain evidence="1 2">DSM 17997</strain>
    </source>
</reference>
<gene>
    <name evidence="1" type="ORF">SAMN05444412_102168</name>
</gene>
<dbReference type="RefSeq" id="WP_019596569.1">
    <property type="nucleotide sequence ID" value="NZ_FNQC01000002.1"/>
</dbReference>
<dbReference type="InterPro" id="IPR039968">
    <property type="entry name" value="BcerS-like"/>
</dbReference>
<accession>A0A1H3LRW3</accession>
<name>A0A1H3LRW3_9BACT</name>
<protein>
    <recommendedName>
        <fullName evidence="3">N-acetyltransferase domain-containing protein</fullName>
    </recommendedName>
</protein>
<organism evidence="1 2">
    <name type="scientific">Rhodonellum ikkaensis</name>
    <dbReference type="NCBI Taxonomy" id="336829"/>
    <lineage>
        <taxon>Bacteria</taxon>
        <taxon>Pseudomonadati</taxon>
        <taxon>Bacteroidota</taxon>
        <taxon>Cytophagia</taxon>
        <taxon>Cytophagales</taxon>
        <taxon>Cytophagaceae</taxon>
        <taxon>Rhodonellum</taxon>
    </lineage>
</organism>
<keyword evidence="2" id="KW-1185">Reference proteome</keyword>
<dbReference type="Gene3D" id="3.40.630.30">
    <property type="match status" value="1"/>
</dbReference>
<proteinExistence type="predicted"/>
<evidence type="ECO:0008006" key="3">
    <source>
        <dbReference type="Google" id="ProtNLM"/>
    </source>
</evidence>
<dbReference type="InterPro" id="IPR016181">
    <property type="entry name" value="Acyl_CoA_acyltransferase"/>
</dbReference>
<dbReference type="EMBL" id="FNQC01000002">
    <property type="protein sequence ID" value="SDY66829.1"/>
    <property type="molecule type" value="Genomic_DNA"/>
</dbReference>
<dbReference type="Proteomes" id="UP000199663">
    <property type="component" value="Unassembled WGS sequence"/>
</dbReference>